<sequence length="76" mass="8421">MTTATIEKGLISFESVVIIVSEMIRKGIDQAYPSKVYIGKLKNEAIDEVVIDDDGNVFLKPVNSNEVMLPSFAKLF</sequence>
<accession>A0A3G3BVF9</accession>
<evidence type="ECO:0000313" key="1">
    <source>
        <dbReference type="EMBL" id="AYP68233.1"/>
    </source>
</evidence>
<name>A0A3G3BVF9_9CAUD</name>
<dbReference type="Proteomes" id="UP000274199">
    <property type="component" value="Segment"/>
</dbReference>
<gene>
    <name evidence="1" type="ORF">vBBcoS136_00101</name>
</gene>
<organism evidence="1 2">
    <name type="scientific">Bacillus phage vB_BcoS-136</name>
    <dbReference type="NCBI Taxonomy" id="2419619"/>
    <lineage>
        <taxon>Viruses</taxon>
        <taxon>Duplodnaviria</taxon>
        <taxon>Heunggongvirae</taxon>
        <taxon>Uroviricota</taxon>
        <taxon>Caudoviricetes</taxon>
        <taxon>Heleneionescovirinae</taxon>
        <taxon>Kenyattavirus</taxon>
        <taxon>Kenyattavirus kv136</taxon>
    </lineage>
</organism>
<proteinExistence type="predicted"/>
<dbReference type="EMBL" id="MH884508">
    <property type="protein sequence ID" value="AYP68233.1"/>
    <property type="molecule type" value="Genomic_DNA"/>
</dbReference>
<protein>
    <submittedName>
        <fullName evidence="1">Uncharacterized protein</fullName>
    </submittedName>
</protein>
<keyword evidence="2" id="KW-1185">Reference proteome</keyword>
<evidence type="ECO:0000313" key="2">
    <source>
        <dbReference type="Proteomes" id="UP000274199"/>
    </source>
</evidence>
<reference evidence="1 2" key="1">
    <citation type="submission" date="2018-09" db="EMBL/GenBank/DDBJ databases">
        <title>Comparative Genomic Analysis of Eight Novel Haloalkaliphilic Bacteriophages from Lake Elmenteita, Kenya.</title>
        <authorList>
            <person name="Akhwale J.K."/>
        </authorList>
    </citation>
    <scope>NUCLEOTIDE SEQUENCE [LARGE SCALE GENOMIC DNA]</scope>
</reference>